<accession>A0A2T2NV10</accession>
<evidence type="ECO:0000313" key="3">
    <source>
        <dbReference type="EMBL" id="PSN69272.1"/>
    </source>
</evidence>
<proteinExistence type="predicted"/>
<feature type="domain" description="VOC" evidence="2">
    <location>
        <begin position="57"/>
        <end position="242"/>
    </location>
</feature>
<dbReference type="AlphaFoldDB" id="A0A2T2NV10"/>
<dbReference type="InterPro" id="IPR037523">
    <property type="entry name" value="VOC_core"/>
</dbReference>
<dbReference type="STRING" id="1448308.A0A2T2NV10"/>
<reference evidence="3 4" key="1">
    <citation type="journal article" date="2018" name="Front. Microbiol.">
        <title>Genome-Wide Analysis of Corynespora cassiicola Leaf Fall Disease Putative Effectors.</title>
        <authorList>
            <person name="Lopez D."/>
            <person name="Ribeiro S."/>
            <person name="Label P."/>
            <person name="Fumanal B."/>
            <person name="Venisse J.S."/>
            <person name="Kohler A."/>
            <person name="de Oliveira R.R."/>
            <person name="Labutti K."/>
            <person name="Lipzen A."/>
            <person name="Lail K."/>
            <person name="Bauer D."/>
            <person name="Ohm R.A."/>
            <person name="Barry K.W."/>
            <person name="Spatafora J."/>
            <person name="Grigoriev I.V."/>
            <person name="Martin F.M."/>
            <person name="Pujade-Renaud V."/>
        </authorList>
    </citation>
    <scope>NUCLEOTIDE SEQUENCE [LARGE SCALE GENOMIC DNA]</scope>
    <source>
        <strain evidence="3 4">Philippines</strain>
    </source>
</reference>
<dbReference type="OrthoDB" id="16820at2759"/>
<name>A0A2T2NV10_CORCC</name>
<evidence type="ECO:0000313" key="4">
    <source>
        <dbReference type="Proteomes" id="UP000240883"/>
    </source>
</evidence>
<dbReference type="SUPFAM" id="SSF54593">
    <property type="entry name" value="Glyoxalase/Bleomycin resistance protein/Dihydroxybiphenyl dioxygenase"/>
    <property type="match status" value="1"/>
</dbReference>
<gene>
    <name evidence="3" type="ORF">BS50DRAFT_675458</name>
</gene>
<dbReference type="EMBL" id="KZ678133">
    <property type="protein sequence ID" value="PSN69272.1"/>
    <property type="molecule type" value="Genomic_DNA"/>
</dbReference>
<evidence type="ECO:0000259" key="2">
    <source>
        <dbReference type="PROSITE" id="PS51819"/>
    </source>
</evidence>
<keyword evidence="4" id="KW-1185">Reference proteome</keyword>
<feature type="chain" id="PRO_5015487823" description="VOC domain-containing protein" evidence="1">
    <location>
        <begin position="18"/>
        <end position="246"/>
    </location>
</feature>
<keyword evidence="1" id="KW-0732">Signal</keyword>
<dbReference type="Gene3D" id="3.10.180.10">
    <property type="entry name" value="2,3-Dihydroxybiphenyl 1,2-Dioxygenase, domain 1"/>
    <property type="match status" value="1"/>
</dbReference>
<organism evidence="3 4">
    <name type="scientific">Corynespora cassiicola Philippines</name>
    <dbReference type="NCBI Taxonomy" id="1448308"/>
    <lineage>
        <taxon>Eukaryota</taxon>
        <taxon>Fungi</taxon>
        <taxon>Dikarya</taxon>
        <taxon>Ascomycota</taxon>
        <taxon>Pezizomycotina</taxon>
        <taxon>Dothideomycetes</taxon>
        <taxon>Pleosporomycetidae</taxon>
        <taxon>Pleosporales</taxon>
        <taxon>Corynesporascaceae</taxon>
        <taxon>Corynespora</taxon>
    </lineage>
</organism>
<protein>
    <recommendedName>
        <fullName evidence="2">VOC domain-containing protein</fullName>
    </recommendedName>
</protein>
<evidence type="ECO:0000256" key="1">
    <source>
        <dbReference type="SAM" id="SignalP"/>
    </source>
</evidence>
<dbReference type="PROSITE" id="PS51819">
    <property type="entry name" value="VOC"/>
    <property type="match status" value="1"/>
</dbReference>
<dbReference type="InterPro" id="IPR004360">
    <property type="entry name" value="Glyas_Fos-R_dOase_dom"/>
</dbReference>
<dbReference type="Proteomes" id="UP000240883">
    <property type="component" value="Unassembled WGS sequence"/>
</dbReference>
<sequence length="246" mass="27706">MHFSIFITLLLPTIALACNYAQLDNFQEDINHENRTFQFKFIPGDDPPADPATKGYFVNHVSLLSSNLTATREWYSTVLGMRHIFTIHVSETYSIMYMGHSQGGRNSTGFQSGAEMIRDKNNMAGLMEFQHYSRHPTRRYTPQSTPHLTFSHMGLIVDSLSAAQARFDRLGVRTIKRQGAIDFSPEREENRIFAGAWGIPDLGDEQAQNDFIEGLPGMRAIGFGEFILVADPDGNLFEVQGRVGRI</sequence>
<feature type="signal peptide" evidence="1">
    <location>
        <begin position="1"/>
        <end position="17"/>
    </location>
</feature>
<dbReference type="Pfam" id="PF00903">
    <property type="entry name" value="Glyoxalase"/>
    <property type="match status" value="1"/>
</dbReference>
<dbReference type="InterPro" id="IPR029068">
    <property type="entry name" value="Glyas_Bleomycin-R_OHBP_Dase"/>
</dbReference>